<dbReference type="InterPro" id="IPR012340">
    <property type="entry name" value="NA-bd_OB-fold"/>
</dbReference>
<dbReference type="SMART" id="SM00490">
    <property type="entry name" value="HELICc"/>
    <property type="match status" value="1"/>
</dbReference>
<keyword evidence="11" id="KW-0413">Isomerase</keyword>
<evidence type="ECO:0000256" key="12">
    <source>
        <dbReference type="ARBA" id="ARBA00034617"/>
    </source>
</evidence>
<dbReference type="PANTHER" id="PTHR47964:SF1">
    <property type="entry name" value="ATP-DEPENDENT DNA HELICASE HOMOLOG RECG, CHLOROPLASTIC"/>
    <property type="match status" value="1"/>
</dbReference>
<keyword evidence="6 15" id="KW-0347">Helicase</keyword>
<evidence type="ECO:0000313" key="19">
    <source>
        <dbReference type="Proteomes" id="UP000256329"/>
    </source>
</evidence>
<dbReference type="OrthoDB" id="9804325at2"/>
<accession>A0A3D8P6K6</accession>
<reference evidence="18 19" key="1">
    <citation type="submission" date="2018-08" db="EMBL/GenBank/DDBJ databases">
        <title>Form III RuBisCO-mediated autotrophy in Thermodesulfobium bacteria.</title>
        <authorList>
            <person name="Toshchakov S.V."/>
            <person name="Kublanov I.V."/>
            <person name="Frolov E."/>
            <person name="Bonch-Osmolovskaya E.A."/>
            <person name="Tourova T.P."/>
            <person name="Chernych N.A."/>
            <person name="Lebedinsky A.V."/>
        </authorList>
    </citation>
    <scope>NUCLEOTIDE SEQUENCE [LARGE SCALE GENOMIC DNA]</scope>
    <source>
        <strain evidence="18 19">SR</strain>
    </source>
</reference>
<protein>
    <recommendedName>
        <fullName evidence="2 15">ATP-dependent DNA helicase RecG</fullName>
        <ecNumber evidence="13 15">5.6.2.4</ecNumber>
    </recommendedName>
</protein>
<evidence type="ECO:0000259" key="17">
    <source>
        <dbReference type="PROSITE" id="PS51194"/>
    </source>
</evidence>
<dbReference type="InterPro" id="IPR033454">
    <property type="entry name" value="RecG_wedge"/>
</dbReference>
<evidence type="ECO:0000256" key="3">
    <source>
        <dbReference type="ARBA" id="ARBA00022741"/>
    </source>
</evidence>
<dbReference type="PANTHER" id="PTHR47964">
    <property type="entry name" value="ATP-DEPENDENT DNA HELICASE HOMOLOG RECG, CHLOROPLASTIC"/>
    <property type="match status" value="1"/>
</dbReference>
<evidence type="ECO:0000256" key="2">
    <source>
        <dbReference type="ARBA" id="ARBA00017846"/>
    </source>
</evidence>
<dbReference type="InterPro" id="IPR011545">
    <property type="entry name" value="DEAD/DEAH_box_helicase_dom"/>
</dbReference>
<evidence type="ECO:0000256" key="9">
    <source>
        <dbReference type="ARBA" id="ARBA00023172"/>
    </source>
</evidence>
<dbReference type="InterPro" id="IPR045562">
    <property type="entry name" value="RecG_dom3_C"/>
</dbReference>
<dbReference type="GO" id="GO:0003677">
    <property type="term" value="F:DNA binding"/>
    <property type="evidence" value="ECO:0007669"/>
    <property type="project" value="UniProtKB-KW"/>
</dbReference>
<organism evidence="18 19">
    <name type="scientific">Ammonifex thiophilus</name>
    <dbReference type="NCBI Taxonomy" id="444093"/>
    <lineage>
        <taxon>Bacteria</taxon>
        <taxon>Bacillati</taxon>
        <taxon>Bacillota</taxon>
        <taxon>Clostridia</taxon>
        <taxon>Thermoanaerobacterales</taxon>
        <taxon>Thermoanaerobacteraceae</taxon>
        <taxon>Ammonifex</taxon>
    </lineage>
</organism>
<evidence type="ECO:0000256" key="4">
    <source>
        <dbReference type="ARBA" id="ARBA00022763"/>
    </source>
</evidence>
<evidence type="ECO:0000256" key="13">
    <source>
        <dbReference type="ARBA" id="ARBA00034808"/>
    </source>
</evidence>
<evidence type="ECO:0000313" key="18">
    <source>
        <dbReference type="EMBL" id="RDV84482.1"/>
    </source>
</evidence>
<dbReference type="Gene3D" id="2.40.50.140">
    <property type="entry name" value="Nucleic acid-binding proteins"/>
    <property type="match status" value="1"/>
</dbReference>
<evidence type="ECO:0000256" key="7">
    <source>
        <dbReference type="ARBA" id="ARBA00022840"/>
    </source>
</evidence>
<dbReference type="GO" id="GO:0043138">
    <property type="term" value="F:3'-5' DNA helicase activity"/>
    <property type="evidence" value="ECO:0007669"/>
    <property type="project" value="UniProtKB-EC"/>
</dbReference>
<comment type="function">
    <text evidence="15">Plays a critical role in recombination and DNA repair. Helps process Holliday junction intermediates to mature products by catalyzing branch migration. Has replication fork regression activity, unwinds stalled or blocked replication forks to make a HJ that can be resolved. Has a DNA unwinding activity characteristic of a DNA helicase with 3'-5' polarity.</text>
</comment>
<keyword evidence="4 15" id="KW-0227">DNA damage</keyword>
<evidence type="ECO:0000256" key="1">
    <source>
        <dbReference type="ARBA" id="ARBA00007504"/>
    </source>
</evidence>
<keyword evidence="19" id="KW-1185">Reference proteome</keyword>
<gene>
    <name evidence="18" type="ORF">DXX99_00015</name>
</gene>
<keyword evidence="9 15" id="KW-0233">DNA recombination</keyword>
<dbReference type="InterPro" id="IPR027417">
    <property type="entry name" value="P-loop_NTPase"/>
</dbReference>
<dbReference type="GO" id="GO:0016887">
    <property type="term" value="F:ATP hydrolysis activity"/>
    <property type="evidence" value="ECO:0007669"/>
    <property type="project" value="RHEA"/>
</dbReference>
<dbReference type="Pfam" id="PF00271">
    <property type="entry name" value="Helicase_C"/>
    <property type="match status" value="1"/>
</dbReference>
<dbReference type="InterPro" id="IPR001650">
    <property type="entry name" value="Helicase_C-like"/>
</dbReference>
<dbReference type="InterPro" id="IPR004609">
    <property type="entry name" value="ATP-dep_DNA_helicase_RecG"/>
</dbReference>
<keyword evidence="7 15" id="KW-0067">ATP-binding</keyword>
<feature type="domain" description="Helicase C-terminal" evidence="17">
    <location>
        <begin position="455"/>
        <end position="614"/>
    </location>
</feature>
<evidence type="ECO:0000259" key="16">
    <source>
        <dbReference type="PROSITE" id="PS51192"/>
    </source>
</evidence>
<evidence type="ECO:0000256" key="15">
    <source>
        <dbReference type="RuleBase" id="RU363016"/>
    </source>
</evidence>
<name>A0A3D8P6K6_9THEO</name>
<dbReference type="EC" id="5.6.2.4" evidence="13 15"/>
<dbReference type="Pfam" id="PF17191">
    <property type="entry name" value="RecG_wedge"/>
    <property type="match status" value="1"/>
</dbReference>
<dbReference type="AlphaFoldDB" id="A0A3D8P6K6"/>
<dbReference type="Pfam" id="PF00270">
    <property type="entry name" value="DEAD"/>
    <property type="match status" value="1"/>
</dbReference>
<dbReference type="SUPFAM" id="SSF50249">
    <property type="entry name" value="Nucleic acid-binding proteins"/>
    <property type="match status" value="1"/>
</dbReference>
<evidence type="ECO:0000256" key="10">
    <source>
        <dbReference type="ARBA" id="ARBA00023204"/>
    </source>
</evidence>
<sequence>MATIWERPVQYLKGVGPQRARWLSRLGINTVGDLLYHLPRRYEDRTFSRPLQTLADGETVTVRGEVLTAEESTTRSGLKIIRAALRHPEGTFYALWFNQTYLTQILKPRVKITVTGKVRRLLGLVEIQVTDFEIGEDEEGINSGRIVPVYPSTEKLPQRTLRSLIFRALEENAAELPELLPPHLLRQGFLTRAQALREVHFPSTLERAEEARKRLVLEELFLLQLALGQRRRHLSAARKPQPCAPDGPLVQQFLASLPFSLTPAQKRAWREIARDMESPRPMHRLLQGDVGAGKTVVAALALVKAVENGKQAALMAPTEILAEQHYLNLHPLLEKIGVKVGLLTGNLKKEVRWRQIAAIARGDIDIVIGTHALIQEEVNFHRLGLVVIDEQHRFGVRQRTVLRQKGEAPDVLVMTATPIPRTLALTLYGDLDLSVIDSLPPGRQPVKTVWIKPSALPRVYNFIRQEAAQGNQAFFVCPLIEESEELNAQAASKLAEELKKFFPDFPIGLLHGRLKLEEKERVMAAFRSGEIKLLVTTSVVEVGVDVPNATVMVIYDADRFGLAQLHQLRGRVGRSDKPSYCILVADKVTPEAQARLKAFTNLRDGFALAEEDLRIRGPGEFFGTRQSGLPELKVADLLRDHQLLPLAREEAGRFLEKDPSLSSPLGRVLRQEIAHRFAAFRDFVG</sequence>
<dbReference type="GO" id="GO:0006281">
    <property type="term" value="P:DNA repair"/>
    <property type="evidence" value="ECO:0007669"/>
    <property type="project" value="UniProtKB-UniRule"/>
</dbReference>
<keyword evidence="8" id="KW-0238">DNA-binding</keyword>
<dbReference type="NCBIfam" id="NF008168">
    <property type="entry name" value="PRK10917.2-2"/>
    <property type="match status" value="1"/>
</dbReference>
<comment type="caution">
    <text evidence="18">The sequence shown here is derived from an EMBL/GenBank/DDBJ whole genome shotgun (WGS) entry which is preliminary data.</text>
</comment>
<dbReference type="PROSITE" id="PS51192">
    <property type="entry name" value="HELICASE_ATP_BIND_1"/>
    <property type="match status" value="1"/>
</dbReference>
<dbReference type="InterPro" id="IPR047112">
    <property type="entry name" value="RecG/Mfd"/>
</dbReference>
<dbReference type="NCBIfam" id="TIGR00643">
    <property type="entry name" value="recG"/>
    <property type="match status" value="1"/>
</dbReference>
<dbReference type="InterPro" id="IPR014001">
    <property type="entry name" value="Helicase_ATP-bd"/>
</dbReference>
<comment type="catalytic activity">
    <reaction evidence="14 15">
        <text>ATP + H2O = ADP + phosphate + H(+)</text>
        <dbReference type="Rhea" id="RHEA:13065"/>
        <dbReference type="ChEBI" id="CHEBI:15377"/>
        <dbReference type="ChEBI" id="CHEBI:15378"/>
        <dbReference type="ChEBI" id="CHEBI:30616"/>
        <dbReference type="ChEBI" id="CHEBI:43474"/>
        <dbReference type="ChEBI" id="CHEBI:456216"/>
        <dbReference type="EC" id="5.6.2.4"/>
    </reaction>
</comment>
<keyword evidence="5 15" id="KW-0378">Hydrolase</keyword>
<dbReference type="Proteomes" id="UP000256329">
    <property type="component" value="Unassembled WGS sequence"/>
</dbReference>
<dbReference type="SUPFAM" id="SSF52540">
    <property type="entry name" value="P-loop containing nucleoside triphosphate hydrolases"/>
    <property type="match status" value="2"/>
</dbReference>
<comment type="catalytic activity">
    <reaction evidence="12 15">
        <text>Couples ATP hydrolysis with the unwinding of duplex DNA by translocating in the 3'-5' direction.</text>
        <dbReference type="EC" id="5.6.2.4"/>
    </reaction>
</comment>
<evidence type="ECO:0000256" key="14">
    <source>
        <dbReference type="ARBA" id="ARBA00048988"/>
    </source>
</evidence>
<feature type="domain" description="Helicase ATP-binding" evidence="16">
    <location>
        <begin position="275"/>
        <end position="436"/>
    </location>
</feature>
<dbReference type="PROSITE" id="PS51194">
    <property type="entry name" value="HELICASE_CTER"/>
    <property type="match status" value="1"/>
</dbReference>
<dbReference type="RefSeq" id="WP_115791481.1">
    <property type="nucleotide sequence ID" value="NZ_QSLN01000001.1"/>
</dbReference>
<dbReference type="CDD" id="cd18811">
    <property type="entry name" value="SF2_C_RecG"/>
    <property type="match status" value="1"/>
</dbReference>
<evidence type="ECO:0000256" key="6">
    <source>
        <dbReference type="ARBA" id="ARBA00022806"/>
    </source>
</evidence>
<dbReference type="Pfam" id="PF19833">
    <property type="entry name" value="RecG_dom3_C"/>
    <property type="match status" value="1"/>
</dbReference>
<evidence type="ECO:0000256" key="8">
    <source>
        <dbReference type="ARBA" id="ARBA00023125"/>
    </source>
</evidence>
<dbReference type="GO" id="GO:0006310">
    <property type="term" value="P:DNA recombination"/>
    <property type="evidence" value="ECO:0007669"/>
    <property type="project" value="UniProtKB-UniRule"/>
</dbReference>
<dbReference type="EMBL" id="QSLN01000001">
    <property type="protein sequence ID" value="RDV84482.1"/>
    <property type="molecule type" value="Genomic_DNA"/>
</dbReference>
<keyword evidence="10 15" id="KW-0234">DNA repair</keyword>
<proteinExistence type="inferred from homology"/>
<keyword evidence="3 15" id="KW-0547">Nucleotide-binding</keyword>
<evidence type="ECO:0000256" key="11">
    <source>
        <dbReference type="ARBA" id="ARBA00023235"/>
    </source>
</evidence>
<dbReference type="CDD" id="cd17992">
    <property type="entry name" value="DEXHc_RecG"/>
    <property type="match status" value="1"/>
</dbReference>
<dbReference type="GO" id="GO:0005524">
    <property type="term" value="F:ATP binding"/>
    <property type="evidence" value="ECO:0007669"/>
    <property type="project" value="UniProtKB-KW"/>
</dbReference>
<dbReference type="SMART" id="SM00487">
    <property type="entry name" value="DEXDc"/>
    <property type="match status" value="1"/>
</dbReference>
<dbReference type="Gene3D" id="3.40.50.300">
    <property type="entry name" value="P-loop containing nucleotide triphosphate hydrolases"/>
    <property type="match status" value="2"/>
</dbReference>
<evidence type="ECO:0000256" key="5">
    <source>
        <dbReference type="ARBA" id="ARBA00022801"/>
    </source>
</evidence>
<comment type="similarity">
    <text evidence="1 15">Belongs to the helicase family. RecG subfamily.</text>
</comment>
<dbReference type="NCBIfam" id="NF008165">
    <property type="entry name" value="PRK10917.1-3"/>
    <property type="match status" value="1"/>
</dbReference>